<evidence type="ECO:0000313" key="4">
    <source>
        <dbReference type="Proteomes" id="UP000006697"/>
    </source>
</evidence>
<evidence type="ECO:0000256" key="2">
    <source>
        <dbReference type="ARBA" id="ARBA00022801"/>
    </source>
</evidence>
<dbReference type="PANTHER" id="PTHR43037:SF5">
    <property type="entry name" value="FERULOYL ESTERASE"/>
    <property type="match status" value="1"/>
</dbReference>
<accession>A4G589</accession>
<sequence>MIDPSLMGRLSFAHTQPTKPPLQPGRHSLGIAEERDTFLYVPKGLEEEVAVPLMVLFHGGGGSAEKVAHFLEQHAEQNQFLLMVPQSIYPTWDIVIGGNGPDLHRLNTALAKVAEHYFIDPDRFCFAGFSDGGSYAMSIGLTNGDLVTHVVVFSGGFMSVFMQEGAPHIFITHGLSDEQLPIETSGRPNAQKMKAAGYDVTYLEFNGNHSIQPPIVELAVKFFLTKPANR</sequence>
<organism evidence="3 4">
    <name type="scientific">Herminiimonas arsenicoxydans</name>
    <dbReference type="NCBI Taxonomy" id="204773"/>
    <lineage>
        <taxon>Bacteria</taxon>
        <taxon>Pseudomonadati</taxon>
        <taxon>Pseudomonadota</taxon>
        <taxon>Betaproteobacteria</taxon>
        <taxon>Burkholderiales</taxon>
        <taxon>Oxalobacteraceae</taxon>
        <taxon>Herminiimonas</taxon>
    </lineage>
</organism>
<dbReference type="AlphaFoldDB" id="A4G589"/>
<dbReference type="KEGG" id="har:HEAR1507"/>
<keyword evidence="1" id="KW-0732">Signal</keyword>
<keyword evidence="2" id="KW-0378">Hydrolase</keyword>
<dbReference type="InterPro" id="IPR029058">
    <property type="entry name" value="AB_hydrolase_fold"/>
</dbReference>
<dbReference type="OrthoDB" id="9765647at2"/>
<protein>
    <submittedName>
        <fullName evidence="3">Alpha/beta-Hydrolase</fullName>
    </submittedName>
</protein>
<gene>
    <name evidence="3" type="ordered locus">HEAR1507</name>
</gene>
<proteinExistence type="predicted"/>
<evidence type="ECO:0000313" key="3">
    <source>
        <dbReference type="EMBL" id="CAL61676.1"/>
    </source>
</evidence>
<dbReference type="STRING" id="204773.HEAR1507"/>
<dbReference type="PANTHER" id="PTHR43037">
    <property type="entry name" value="UNNAMED PRODUCT-RELATED"/>
    <property type="match status" value="1"/>
</dbReference>
<name>A4G589_HERAR</name>
<dbReference type="InterPro" id="IPR050955">
    <property type="entry name" value="Plant_Biomass_Hydrol_Est"/>
</dbReference>
<dbReference type="SUPFAM" id="SSF53474">
    <property type="entry name" value="alpha/beta-Hydrolases"/>
    <property type="match status" value="1"/>
</dbReference>
<keyword evidence="4" id="KW-1185">Reference proteome</keyword>
<dbReference type="HOGENOM" id="CLU_086004_0_0_4"/>
<evidence type="ECO:0000256" key="1">
    <source>
        <dbReference type="ARBA" id="ARBA00022729"/>
    </source>
</evidence>
<dbReference type="EMBL" id="CU207211">
    <property type="protein sequence ID" value="CAL61676.1"/>
    <property type="molecule type" value="Genomic_DNA"/>
</dbReference>
<dbReference type="eggNOG" id="COG0400">
    <property type="taxonomic scope" value="Bacteria"/>
</dbReference>
<reference evidence="3 4" key="1">
    <citation type="journal article" date="2007" name="PLoS Genet.">
        <title>A tale of two oxidation states: bacterial colonization of arsenic-rich environments.</title>
        <authorList>
            <person name="Muller D."/>
            <person name="Medigue C."/>
            <person name="Koechler S."/>
            <person name="Barbe V."/>
            <person name="Barakat M."/>
            <person name="Talla E."/>
            <person name="Bonnefoy V."/>
            <person name="Krin E."/>
            <person name="Arsene-Ploetze F."/>
            <person name="Carapito C."/>
            <person name="Chandler M."/>
            <person name="Cournoyer B."/>
            <person name="Cruveiller S."/>
            <person name="Dossat C."/>
            <person name="Duval S."/>
            <person name="Heymann M."/>
            <person name="Leize E."/>
            <person name="Lieutaud A."/>
            <person name="Lievremont D."/>
            <person name="Makita Y."/>
            <person name="Mangenot S."/>
            <person name="Nitschke W."/>
            <person name="Ortet P."/>
            <person name="Perdrial N."/>
            <person name="Schoepp B."/>
            <person name="Siguier N."/>
            <person name="Simeonova D.D."/>
            <person name="Rouy Z."/>
            <person name="Segurens B."/>
            <person name="Turlin E."/>
            <person name="Vallenet D."/>
            <person name="Van Dorsselaer A."/>
            <person name="Weiss S."/>
            <person name="Weissenbach J."/>
            <person name="Lett M.C."/>
            <person name="Danchin A."/>
            <person name="Bertin P.N."/>
        </authorList>
    </citation>
    <scope>NUCLEOTIDE SEQUENCE [LARGE SCALE GENOMIC DNA]</scope>
    <source>
        <strain evidence="4">ULPAs1</strain>
    </source>
</reference>
<dbReference type="Proteomes" id="UP000006697">
    <property type="component" value="Chromosome"/>
</dbReference>
<dbReference type="GO" id="GO:0016787">
    <property type="term" value="F:hydrolase activity"/>
    <property type="evidence" value="ECO:0007669"/>
    <property type="project" value="UniProtKB-KW"/>
</dbReference>
<dbReference type="Gene3D" id="3.40.50.1820">
    <property type="entry name" value="alpha/beta hydrolase"/>
    <property type="match status" value="1"/>
</dbReference>